<keyword evidence="2" id="KW-1133">Transmembrane helix</keyword>
<evidence type="ECO:0000256" key="2">
    <source>
        <dbReference type="SAM" id="Phobius"/>
    </source>
</evidence>
<comment type="caution">
    <text evidence="3">The sequence shown here is derived from an EMBL/GenBank/DDBJ whole genome shotgun (WGS) entry which is preliminary data.</text>
</comment>
<evidence type="ECO:0000256" key="1">
    <source>
        <dbReference type="SAM" id="MobiDB-lite"/>
    </source>
</evidence>
<organism evidence="3 4">
    <name type="scientific">Cercophora scortea</name>
    <dbReference type="NCBI Taxonomy" id="314031"/>
    <lineage>
        <taxon>Eukaryota</taxon>
        <taxon>Fungi</taxon>
        <taxon>Dikarya</taxon>
        <taxon>Ascomycota</taxon>
        <taxon>Pezizomycotina</taxon>
        <taxon>Sordariomycetes</taxon>
        <taxon>Sordariomycetidae</taxon>
        <taxon>Sordariales</taxon>
        <taxon>Lasiosphaeriaceae</taxon>
        <taxon>Cercophora</taxon>
    </lineage>
</organism>
<proteinExistence type="predicted"/>
<reference evidence="3" key="1">
    <citation type="journal article" date="2023" name="Mol. Phylogenet. Evol.">
        <title>Genome-scale phylogeny and comparative genomics of the fungal order Sordariales.</title>
        <authorList>
            <person name="Hensen N."/>
            <person name="Bonometti L."/>
            <person name="Westerberg I."/>
            <person name="Brannstrom I.O."/>
            <person name="Guillou S."/>
            <person name="Cros-Aarteil S."/>
            <person name="Calhoun S."/>
            <person name="Haridas S."/>
            <person name="Kuo A."/>
            <person name="Mondo S."/>
            <person name="Pangilinan J."/>
            <person name="Riley R."/>
            <person name="LaButti K."/>
            <person name="Andreopoulos B."/>
            <person name="Lipzen A."/>
            <person name="Chen C."/>
            <person name="Yan M."/>
            <person name="Daum C."/>
            <person name="Ng V."/>
            <person name="Clum A."/>
            <person name="Steindorff A."/>
            <person name="Ohm R.A."/>
            <person name="Martin F."/>
            <person name="Silar P."/>
            <person name="Natvig D.O."/>
            <person name="Lalanne C."/>
            <person name="Gautier V."/>
            <person name="Ament-Velasquez S.L."/>
            <person name="Kruys A."/>
            <person name="Hutchinson M.I."/>
            <person name="Powell A.J."/>
            <person name="Barry K."/>
            <person name="Miller A.N."/>
            <person name="Grigoriev I.V."/>
            <person name="Debuchy R."/>
            <person name="Gladieux P."/>
            <person name="Hiltunen Thoren M."/>
            <person name="Johannesson H."/>
        </authorList>
    </citation>
    <scope>NUCLEOTIDE SEQUENCE</scope>
    <source>
        <strain evidence="3">SMH4131-1</strain>
    </source>
</reference>
<dbReference type="Proteomes" id="UP001286456">
    <property type="component" value="Unassembled WGS sequence"/>
</dbReference>
<name>A0AAE0MMJ2_9PEZI</name>
<dbReference type="AlphaFoldDB" id="A0AAE0MMJ2"/>
<feature type="region of interest" description="Disordered" evidence="1">
    <location>
        <begin position="1"/>
        <end position="134"/>
    </location>
</feature>
<reference evidence="3" key="2">
    <citation type="submission" date="2023-06" db="EMBL/GenBank/DDBJ databases">
        <authorList>
            <consortium name="Lawrence Berkeley National Laboratory"/>
            <person name="Haridas S."/>
            <person name="Hensen N."/>
            <person name="Bonometti L."/>
            <person name="Westerberg I."/>
            <person name="Brannstrom I.O."/>
            <person name="Guillou S."/>
            <person name="Cros-Aarteil S."/>
            <person name="Calhoun S."/>
            <person name="Kuo A."/>
            <person name="Mondo S."/>
            <person name="Pangilinan J."/>
            <person name="Riley R."/>
            <person name="Labutti K."/>
            <person name="Andreopoulos B."/>
            <person name="Lipzen A."/>
            <person name="Chen C."/>
            <person name="Yanf M."/>
            <person name="Daum C."/>
            <person name="Ng V."/>
            <person name="Clum A."/>
            <person name="Steindorff A."/>
            <person name="Ohm R."/>
            <person name="Martin F."/>
            <person name="Silar P."/>
            <person name="Natvig D."/>
            <person name="Lalanne C."/>
            <person name="Gautier V."/>
            <person name="Ament-Velasquez S.L."/>
            <person name="Kruys A."/>
            <person name="Hutchinson M.I."/>
            <person name="Powell A.J."/>
            <person name="Barry K."/>
            <person name="Miller A.N."/>
            <person name="Grigoriev I.V."/>
            <person name="Debuchy R."/>
            <person name="Gladieux P."/>
            <person name="Thoren M.H."/>
            <person name="Johannesson H."/>
        </authorList>
    </citation>
    <scope>NUCLEOTIDE SEQUENCE</scope>
    <source>
        <strain evidence="3">SMH4131-1</strain>
    </source>
</reference>
<gene>
    <name evidence="3" type="ORF">B0T19DRAFT_437327</name>
</gene>
<feature type="compositionally biased region" description="Polar residues" evidence="1">
    <location>
        <begin position="115"/>
        <end position="128"/>
    </location>
</feature>
<evidence type="ECO:0000313" key="4">
    <source>
        <dbReference type="Proteomes" id="UP001286456"/>
    </source>
</evidence>
<protein>
    <submittedName>
        <fullName evidence="3">Uncharacterized protein</fullName>
    </submittedName>
</protein>
<feature type="transmembrane region" description="Helical" evidence="2">
    <location>
        <begin position="190"/>
        <end position="213"/>
    </location>
</feature>
<keyword evidence="2" id="KW-0472">Membrane</keyword>
<feature type="compositionally biased region" description="Polar residues" evidence="1">
    <location>
        <begin position="72"/>
        <end position="89"/>
    </location>
</feature>
<dbReference type="EMBL" id="JAUEPO010000001">
    <property type="protein sequence ID" value="KAK3336574.1"/>
    <property type="molecule type" value="Genomic_DNA"/>
</dbReference>
<evidence type="ECO:0000313" key="3">
    <source>
        <dbReference type="EMBL" id="KAK3336574.1"/>
    </source>
</evidence>
<keyword evidence="2" id="KW-0812">Transmembrane</keyword>
<accession>A0AAE0MMJ2</accession>
<sequence>MPEPTPTPSTQDEETITRDGAPSPTPSTALGVEEERRLSTAVQQIVVQAREQNGAEEDEKAGEAEPKPEPINPSSTNVSASTIASSKLSPRSPFKPPAASDAQGARQPAEPNEYTWDTSRQLSPTQTDGQRRKTVRHSDVVYIIPVIPAEGDRVSSDDGRNNLDVEKVLTKPRKGHAWEASEVTCAACFVGVWVLSFMAFCGFYLLGAFVGWFGNVRGTGFVGSGSSST</sequence>
<keyword evidence="4" id="KW-1185">Reference proteome</keyword>